<feature type="compositionally biased region" description="Basic and acidic residues" evidence="1">
    <location>
        <begin position="24"/>
        <end position="52"/>
    </location>
</feature>
<feature type="signal peptide" evidence="2">
    <location>
        <begin position="1"/>
        <end position="21"/>
    </location>
</feature>
<dbReference type="PROSITE" id="PS51257">
    <property type="entry name" value="PROKAR_LIPOPROTEIN"/>
    <property type="match status" value="1"/>
</dbReference>
<name>A0A918JEG0_9ALTE</name>
<evidence type="ECO:0008006" key="5">
    <source>
        <dbReference type="Google" id="ProtNLM"/>
    </source>
</evidence>
<keyword evidence="2" id="KW-0732">Signal</keyword>
<feature type="compositionally biased region" description="Basic and acidic residues" evidence="1">
    <location>
        <begin position="88"/>
        <end position="103"/>
    </location>
</feature>
<dbReference type="Proteomes" id="UP000631300">
    <property type="component" value="Unassembled WGS sequence"/>
</dbReference>
<comment type="caution">
    <text evidence="3">The sequence shown here is derived from an EMBL/GenBank/DDBJ whole genome shotgun (WGS) entry which is preliminary data.</text>
</comment>
<organism evidence="3 4">
    <name type="scientific">Alteromonas halophila</name>
    <dbReference type="NCBI Taxonomy" id="516698"/>
    <lineage>
        <taxon>Bacteria</taxon>
        <taxon>Pseudomonadati</taxon>
        <taxon>Pseudomonadota</taxon>
        <taxon>Gammaproteobacteria</taxon>
        <taxon>Alteromonadales</taxon>
        <taxon>Alteromonadaceae</taxon>
        <taxon>Alteromonas/Salinimonas group</taxon>
        <taxon>Alteromonas</taxon>
    </lineage>
</organism>
<proteinExistence type="predicted"/>
<gene>
    <name evidence="3" type="ORF">GCM10007391_06250</name>
</gene>
<dbReference type="AlphaFoldDB" id="A0A918JEG0"/>
<protein>
    <recommendedName>
        <fullName evidence="5">Late embryogenesis abundant protein</fullName>
    </recommendedName>
</protein>
<feature type="chain" id="PRO_5036987809" description="Late embryogenesis abundant protein" evidence="2">
    <location>
        <begin position="22"/>
        <end position="174"/>
    </location>
</feature>
<dbReference type="EMBL" id="BMXP01000001">
    <property type="protein sequence ID" value="GGW76386.1"/>
    <property type="molecule type" value="Genomic_DNA"/>
</dbReference>
<feature type="region of interest" description="Disordered" evidence="1">
    <location>
        <begin position="143"/>
        <end position="163"/>
    </location>
</feature>
<feature type="region of interest" description="Disordered" evidence="1">
    <location>
        <begin position="24"/>
        <end position="103"/>
    </location>
</feature>
<keyword evidence="4" id="KW-1185">Reference proteome</keyword>
<dbReference type="RefSeq" id="WP_189403615.1">
    <property type="nucleotide sequence ID" value="NZ_BMXP01000001.1"/>
</dbReference>
<reference evidence="3" key="1">
    <citation type="journal article" date="2014" name="Int. J. Syst. Evol. Microbiol.">
        <title>Complete genome sequence of Corynebacterium casei LMG S-19264T (=DSM 44701T), isolated from a smear-ripened cheese.</title>
        <authorList>
            <consortium name="US DOE Joint Genome Institute (JGI-PGF)"/>
            <person name="Walter F."/>
            <person name="Albersmeier A."/>
            <person name="Kalinowski J."/>
            <person name="Ruckert C."/>
        </authorList>
    </citation>
    <scope>NUCLEOTIDE SEQUENCE</scope>
    <source>
        <strain evidence="3">KCTC 22164</strain>
    </source>
</reference>
<accession>A0A918JEG0</accession>
<feature type="compositionally biased region" description="Basic and acidic residues" evidence="1">
    <location>
        <begin position="64"/>
        <end position="81"/>
    </location>
</feature>
<reference evidence="3" key="2">
    <citation type="submission" date="2020-09" db="EMBL/GenBank/DDBJ databases">
        <authorList>
            <person name="Sun Q."/>
            <person name="Kim S."/>
        </authorList>
    </citation>
    <scope>NUCLEOTIDE SEQUENCE</scope>
    <source>
        <strain evidence="3">KCTC 22164</strain>
    </source>
</reference>
<evidence type="ECO:0000313" key="3">
    <source>
        <dbReference type="EMBL" id="GGW76386.1"/>
    </source>
</evidence>
<feature type="compositionally biased region" description="Polar residues" evidence="1">
    <location>
        <begin position="147"/>
        <end position="156"/>
    </location>
</feature>
<evidence type="ECO:0000313" key="4">
    <source>
        <dbReference type="Proteomes" id="UP000631300"/>
    </source>
</evidence>
<sequence>MRTTKIIPFLLCIGVAFSLTACSEADKEKAEEASKEMAEKTKGAMDDAKEAGEDMADDAEDAMSDAKEAGEKWADDAKETSEEWADDASDKADEMGDAMKEKGEAIKEKSKEMYEEGKQAIADKAKEYATFGACFEKAGCNEDDKTASSVTESQCDASGGKSWYDSDADECVNL</sequence>
<evidence type="ECO:0000256" key="1">
    <source>
        <dbReference type="SAM" id="MobiDB-lite"/>
    </source>
</evidence>
<evidence type="ECO:0000256" key="2">
    <source>
        <dbReference type="SAM" id="SignalP"/>
    </source>
</evidence>
<feature type="compositionally biased region" description="Acidic residues" evidence="1">
    <location>
        <begin position="53"/>
        <end position="63"/>
    </location>
</feature>